<proteinExistence type="predicted"/>
<comment type="caution">
    <text evidence="1">The sequence shown here is derived from an EMBL/GenBank/DDBJ whole genome shotgun (WGS) entry which is preliminary data.</text>
</comment>
<evidence type="ECO:0000313" key="2">
    <source>
        <dbReference type="Proteomes" id="UP001454036"/>
    </source>
</evidence>
<accession>A0AAV3QCF9</accession>
<evidence type="ECO:0000313" key="1">
    <source>
        <dbReference type="EMBL" id="GAA0160611.1"/>
    </source>
</evidence>
<sequence>MFFCNLTEEVNDPGNDNYHKVTLRNLVFIFNPEIINSHFERQNEGVTEEKLELSTIVGTLTRGTMSVRGHILLKGTHFADVLSHKLMDHLLLPPSKFIKMKLSIWRGLSRLVLSESQYWKLRSRVC</sequence>
<protein>
    <submittedName>
        <fullName evidence="1">Uncharacterized protein</fullName>
    </submittedName>
</protein>
<dbReference type="Proteomes" id="UP001454036">
    <property type="component" value="Unassembled WGS sequence"/>
</dbReference>
<keyword evidence="2" id="KW-1185">Reference proteome</keyword>
<organism evidence="1 2">
    <name type="scientific">Lithospermum erythrorhizon</name>
    <name type="common">Purple gromwell</name>
    <name type="synonym">Lithospermum officinale var. erythrorhizon</name>
    <dbReference type="NCBI Taxonomy" id="34254"/>
    <lineage>
        <taxon>Eukaryota</taxon>
        <taxon>Viridiplantae</taxon>
        <taxon>Streptophyta</taxon>
        <taxon>Embryophyta</taxon>
        <taxon>Tracheophyta</taxon>
        <taxon>Spermatophyta</taxon>
        <taxon>Magnoliopsida</taxon>
        <taxon>eudicotyledons</taxon>
        <taxon>Gunneridae</taxon>
        <taxon>Pentapetalae</taxon>
        <taxon>asterids</taxon>
        <taxon>lamiids</taxon>
        <taxon>Boraginales</taxon>
        <taxon>Boraginaceae</taxon>
        <taxon>Boraginoideae</taxon>
        <taxon>Lithospermeae</taxon>
        <taxon>Lithospermum</taxon>
    </lineage>
</organism>
<reference evidence="1 2" key="1">
    <citation type="submission" date="2024-01" db="EMBL/GenBank/DDBJ databases">
        <title>The complete chloroplast genome sequence of Lithospermum erythrorhizon: insights into the phylogenetic relationship among Boraginaceae species and the maternal lineages of purple gromwells.</title>
        <authorList>
            <person name="Okada T."/>
            <person name="Watanabe K."/>
        </authorList>
    </citation>
    <scope>NUCLEOTIDE SEQUENCE [LARGE SCALE GENOMIC DNA]</scope>
</reference>
<gene>
    <name evidence="1" type="ORF">LIER_17129</name>
</gene>
<dbReference type="EMBL" id="BAABME010003935">
    <property type="protein sequence ID" value="GAA0160611.1"/>
    <property type="molecule type" value="Genomic_DNA"/>
</dbReference>
<name>A0AAV3QCF9_LITER</name>
<dbReference type="AlphaFoldDB" id="A0AAV3QCF9"/>